<dbReference type="FunFam" id="3.30.160.60:FF:000100">
    <property type="entry name" value="Zinc finger 45-like"/>
    <property type="match status" value="1"/>
</dbReference>
<evidence type="ECO:0000256" key="7">
    <source>
        <dbReference type="PROSITE-ProRule" id="PRU00042"/>
    </source>
</evidence>
<evidence type="ECO:0000313" key="9">
    <source>
        <dbReference type="EMBL" id="KAA8496912.1"/>
    </source>
</evidence>
<organism evidence="9 10">
    <name type="scientific">Porphyridium purpureum</name>
    <name type="common">Red alga</name>
    <name type="synonym">Porphyridium cruentum</name>
    <dbReference type="NCBI Taxonomy" id="35688"/>
    <lineage>
        <taxon>Eukaryota</taxon>
        <taxon>Rhodophyta</taxon>
        <taxon>Bangiophyceae</taxon>
        <taxon>Porphyridiales</taxon>
        <taxon>Porphyridiaceae</taxon>
        <taxon>Porphyridium</taxon>
    </lineage>
</organism>
<comment type="caution">
    <text evidence="9">The sequence shown here is derived from an EMBL/GenBank/DDBJ whole genome shotgun (WGS) entry which is preliminary data.</text>
</comment>
<dbReference type="PANTHER" id="PTHR16515">
    <property type="entry name" value="PR DOMAIN ZINC FINGER PROTEIN"/>
    <property type="match status" value="1"/>
</dbReference>
<dbReference type="Pfam" id="PF13912">
    <property type="entry name" value="zf-C2H2_6"/>
    <property type="match status" value="1"/>
</dbReference>
<name>A0A5J4Z193_PORPP</name>
<keyword evidence="6" id="KW-0539">Nucleus</keyword>
<reference evidence="10" key="1">
    <citation type="journal article" date="2019" name="Nat. Commun.">
        <title>Expansion of phycobilisome linker gene families in mesophilic red algae.</title>
        <authorList>
            <person name="Lee J."/>
            <person name="Kim D."/>
            <person name="Bhattacharya D."/>
            <person name="Yoon H.S."/>
        </authorList>
    </citation>
    <scope>NUCLEOTIDE SEQUENCE [LARGE SCALE GENOMIC DNA]</scope>
    <source>
        <strain evidence="10">CCMP 1328</strain>
    </source>
</reference>
<dbReference type="GO" id="GO:0010468">
    <property type="term" value="P:regulation of gene expression"/>
    <property type="evidence" value="ECO:0007669"/>
    <property type="project" value="TreeGrafter"/>
</dbReference>
<evidence type="ECO:0000259" key="8">
    <source>
        <dbReference type="PROSITE" id="PS50157"/>
    </source>
</evidence>
<evidence type="ECO:0000256" key="6">
    <source>
        <dbReference type="ARBA" id="ARBA00023242"/>
    </source>
</evidence>
<evidence type="ECO:0000313" key="10">
    <source>
        <dbReference type="Proteomes" id="UP000324585"/>
    </source>
</evidence>
<dbReference type="PROSITE" id="PS00028">
    <property type="entry name" value="ZINC_FINGER_C2H2_1"/>
    <property type="match status" value="3"/>
</dbReference>
<evidence type="ECO:0000256" key="1">
    <source>
        <dbReference type="ARBA" id="ARBA00004123"/>
    </source>
</evidence>
<dbReference type="InterPro" id="IPR013087">
    <property type="entry name" value="Znf_C2H2_type"/>
</dbReference>
<protein>
    <submittedName>
        <fullName evidence="9">Transcription factor hamlet</fullName>
    </submittedName>
</protein>
<keyword evidence="5" id="KW-0862">Zinc</keyword>
<dbReference type="AlphaFoldDB" id="A0A5J4Z193"/>
<dbReference type="PANTHER" id="PTHR16515:SF66">
    <property type="entry name" value="C2H2-TYPE DOMAIN-CONTAINING PROTEIN"/>
    <property type="match status" value="1"/>
</dbReference>
<feature type="domain" description="C2H2-type" evidence="8">
    <location>
        <begin position="350"/>
        <end position="378"/>
    </location>
</feature>
<dbReference type="Pfam" id="PF00096">
    <property type="entry name" value="zf-C2H2"/>
    <property type="match status" value="2"/>
</dbReference>
<keyword evidence="3" id="KW-0677">Repeat</keyword>
<comment type="subcellular location">
    <subcellularLocation>
        <location evidence="1">Nucleus</location>
    </subcellularLocation>
</comment>
<dbReference type="GO" id="GO:0005634">
    <property type="term" value="C:nucleus"/>
    <property type="evidence" value="ECO:0007669"/>
    <property type="project" value="UniProtKB-SubCell"/>
</dbReference>
<evidence type="ECO:0000256" key="4">
    <source>
        <dbReference type="ARBA" id="ARBA00022771"/>
    </source>
</evidence>
<feature type="domain" description="C2H2-type" evidence="8">
    <location>
        <begin position="379"/>
        <end position="407"/>
    </location>
</feature>
<accession>A0A5J4Z193</accession>
<keyword evidence="10" id="KW-1185">Reference proteome</keyword>
<proteinExistence type="predicted"/>
<gene>
    <name evidence="9" type="ORF">FVE85_0641</name>
</gene>
<keyword evidence="4 7" id="KW-0863">Zinc-finger</keyword>
<dbReference type="SMART" id="SM00355">
    <property type="entry name" value="ZnF_C2H2"/>
    <property type="match status" value="3"/>
</dbReference>
<evidence type="ECO:0000256" key="3">
    <source>
        <dbReference type="ARBA" id="ARBA00022737"/>
    </source>
</evidence>
<dbReference type="Gene3D" id="3.30.160.60">
    <property type="entry name" value="Classic Zinc Finger"/>
    <property type="match status" value="3"/>
</dbReference>
<evidence type="ECO:0000256" key="2">
    <source>
        <dbReference type="ARBA" id="ARBA00022723"/>
    </source>
</evidence>
<dbReference type="InterPro" id="IPR050331">
    <property type="entry name" value="Zinc_finger"/>
</dbReference>
<evidence type="ECO:0000256" key="5">
    <source>
        <dbReference type="ARBA" id="ARBA00022833"/>
    </source>
</evidence>
<keyword evidence="2" id="KW-0479">Metal-binding</keyword>
<dbReference type="Proteomes" id="UP000324585">
    <property type="component" value="Unassembled WGS sequence"/>
</dbReference>
<dbReference type="EMBL" id="VRMN01000002">
    <property type="protein sequence ID" value="KAA8496912.1"/>
    <property type="molecule type" value="Genomic_DNA"/>
</dbReference>
<dbReference type="PROSITE" id="PS50157">
    <property type="entry name" value="ZINC_FINGER_C2H2_2"/>
    <property type="match status" value="3"/>
</dbReference>
<dbReference type="InterPro" id="IPR036236">
    <property type="entry name" value="Znf_C2H2_sf"/>
</dbReference>
<feature type="domain" description="C2H2-type" evidence="8">
    <location>
        <begin position="408"/>
        <end position="436"/>
    </location>
</feature>
<dbReference type="SUPFAM" id="SSF57667">
    <property type="entry name" value="beta-beta-alpha zinc fingers"/>
    <property type="match status" value="2"/>
</dbReference>
<sequence>MAAQVFPSVLNILLADEEINTWLVKWIEPRRDKDEGSFSQQLSEASRDSVASDLSTDFDVQTSFNDPIAPQEKACMPYLPRQEDLDRAIIWDFDMEHQTKLSCAVLIPMSLGSNQSRFLHGVMMLNTTVVPLPKGVSVLPGLRFSAFRTRYGVAYISVSSCTDGSVIVTLKRMWDNFRVKVETFHTPSVKPGAQLLSYTVIERPGLCVQGCTPGSCLCWRAISSRRTEDQLSQKYSWVDFAAAYEELLRAILLENADMKCQTFLGDGSLLFELNLKSKFQVTSGAMYPNIDHVKFLFFDRLTTASSIHHRRTIDWTVMLDSDLAVTKRQRLDSPVDSGFQPEGESDPDTHQCKTCGKVFNRGRDLRRHLKMVHERAERSVCDECGRTFSQRSNLLSHIRVVHEKRRDFECSVCSMTFSLMSNWKRHVRNVHQEVAEE</sequence>
<dbReference type="GO" id="GO:0008270">
    <property type="term" value="F:zinc ion binding"/>
    <property type="evidence" value="ECO:0007669"/>
    <property type="project" value="UniProtKB-KW"/>
</dbReference>
<dbReference type="OrthoDB" id="5693at2759"/>